<proteinExistence type="predicted"/>
<dbReference type="InterPro" id="IPR016181">
    <property type="entry name" value="Acyl_CoA_acyltransferase"/>
</dbReference>
<evidence type="ECO:0000256" key="1">
    <source>
        <dbReference type="ARBA" id="ARBA00022679"/>
    </source>
</evidence>
<dbReference type="Pfam" id="PF00583">
    <property type="entry name" value="Acetyltransf_1"/>
    <property type="match status" value="1"/>
</dbReference>
<evidence type="ECO:0000313" key="4">
    <source>
        <dbReference type="EMBL" id="AKP65239.1"/>
    </source>
</evidence>
<sequence>MTGKIKSCTLADLETLQRVSRATFADTFGAANTPADLAEYLDTAYSDAQLTQEMQQPTTRFEFILADGQVAGYLKLNWGASQSEHRGSATLEIERIYILPAFKRQGLGRQFYDYAVATAKQLGCRTIWLGVWEHNEPAQKFYQRLGFQQVGDHVFQLGTDAQRDLILEKTLV</sequence>
<dbReference type="PROSITE" id="PS51186">
    <property type="entry name" value="GNAT"/>
    <property type="match status" value="1"/>
</dbReference>
<accession>A0AAC8UXC9</accession>
<dbReference type="InterPro" id="IPR050832">
    <property type="entry name" value="Bact_Acetyltransf"/>
</dbReference>
<dbReference type="AlphaFoldDB" id="A0AAC8UXC9"/>
<keyword evidence="5" id="KW-1185">Reference proteome</keyword>
<reference evidence="4 5" key="1">
    <citation type="submission" date="2015-07" db="EMBL/GenBank/DDBJ databases">
        <title>Lactobacillus korensis/26-25/ whole genome sequencing.</title>
        <authorList>
            <person name="Kim M.K."/>
            <person name="Im W.-T."/>
            <person name="Srinivasan S."/>
            <person name="Lee J.-J."/>
        </authorList>
    </citation>
    <scope>NUCLEOTIDE SEQUENCE [LARGE SCALE GENOMIC DNA]</scope>
    <source>
        <strain evidence="4 5">26-25</strain>
    </source>
</reference>
<dbReference type="RefSeq" id="WP_048735382.1">
    <property type="nucleotide sequence ID" value="NZ_CP012033.1"/>
</dbReference>
<evidence type="ECO:0000259" key="3">
    <source>
        <dbReference type="PROSITE" id="PS51186"/>
    </source>
</evidence>
<dbReference type="GO" id="GO:0016747">
    <property type="term" value="F:acyltransferase activity, transferring groups other than amino-acyl groups"/>
    <property type="evidence" value="ECO:0007669"/>
    <property type="project" value="InterPro"/>
</dbReference>
<dbReference type="InterPro" id="IPR000182">
    <property type="entry name" value="GNAT_dom"/>
</dbReference>
<dbReference type="PANTHER" id="PTHR43877">
    <property type="entry name" value="AMINOALKYLPHOSPHONATE N-ACETYLTRANSFERASE-RELATED-RELATED"/>
    <property type="match status" value="1"/>
</dbReference>
<dbReference type="KEGG" id="lko:ABN16_09625"/>
<dbReference type="Gene3D" id="3.40.630.30">
    <property type="match status" value="1"/>
</dbReference>
<dbReference type="CDD" id="cd04301">
    <property type="entry name" value="NAT_SF"/>
    <property type="match status" value="1"/>
</dbReference>
<dbReference type="Proteomes" id="UP000036000">
    <property type="component" value="Chromosome"/>
</dbReference>
<gene>
    <name evidence="4" type="ORF">ABN16_09625</name>
</gene>
<keyword evidence="1" id="KW-0808">Transferase</keyword>
<dbReference type="SUPFAM" id="SSF55729">
    <property type="entry name" value="Acyl-CoA N-acyltransferases (Nat)"/>
    <property type="match status" value="1"/>
</dbReference>
<name>A0AAC8UXC9_9LACO</name>
<keyword evidence="2" id="KW-0012">Acyltransferase</keyword>
<dbReference type="EMBL" id="CP012033">
    <property type="protein sequence ID" value="AKP65239.1"/>
    <property type="molecule type" value="Genomic_DNA"/>
</dbReference>
<evidence type="ECO:0000313" key="5">
    <source>
        <dbReference type="Proteomes" id="UP000036000"/>
    </source>
</evidence>
<organism evidence="4 5">
    <name type="scientific">Levilactobacillus koreensis</name>
    <dbReference type="NCBI Taxonomy" id="637971"/>
    <lineage>
        <taxon>Bacteria</taxon>
        <taxon>Bacillati</taxon>
        <taxon>Bacillota</taxon>
        <taxon>Bacilli</taxon>
        <taxon>Lactobacillales</taxon>
        <taxon>Lactobacillaceae</taxon>
        <taxon>Levilactobacillus</taxon>
    </lineage>
</organism>
<evidence type="ECO:0000256" key="2">
    <source>
        <dbReference type="ARBA" id="ARBA00023315"/>
    </source>
</evidence>
<feature type="domain" description="N-acetyltransferase" evidence="3">
    <location>
        <begin position="3"/>
        <end position="172"/>
    </location>
</feature>
<protein>
    <submittedName>
        <fullName evidence="4">Acetyltransferase</fullName>
    </submittedName>
</protein>